<feature type="chain" id="PRO_5032298625" description="Outer membrane lipoprotein-sorting protein" evidence="1">
    <location>
        <begin position="27"/>
        <end position="253"/>
    </location>
</feature>
<evidence type="ECO:0000313" key="3">
    <source>
        <dbReference type="Proteomes" id="UP000582837"/>
    </source>
</evidence>
<dbReference type="EMBL" id="JACHIA010000022">
    <property type="protein sequence ID" value="MBB6073255.1"/>
    <property type="molecule type" value="Genomic_DNA"/>
</dbReference>
<accession>A0A841H4U8</accession>
<organism evidence="2 3">
    <name type="scientific">Longimicrobium terrae</name>
    <dbReference type="NCBI Taxonomy" id="1639882"/>
    <lineage>
        <taxon>Bacteria</taxon>
        <taxon>Pseudomonadati</taxon>
        <taxon>Gemmatimonadota</taxon>
        <taxon>Longimicrobiia</taxon>
        <taxon>Longimicrobiales</taxon>
        <taxon>Longimicrobiaceae</taxon>
        <taxon>Longimicrobium</taxon>
    </lineage>
</organism>
<gene>
    <name evidence="2" type="ORF">HNQ61_004922</name>
</gene>
<sequence length="253" mass="27331">MISRFIHIRRISLSMLVMAGAAGSAAAGRASGGGPRDILDRAITQAGGAQALERARALTWDGEATINGGGRTVRIAGNWAVQAPDTAVVATWDVTRGPQTMRALVVAAPRGWLWSPASFAPMPAAMLASERDEFYLYDVMRLVPLRDADVTLTAIPPDSTGQRGFRAERPGRPAIDLFVDGDGRLSHLRTTIDNAEGGEPVRQDVWLRGTLEAAGIRWPARITILQNGEPFFDLTLSNLRVLDRIDDARLRGP</sequence>
<dbReference type="RefSeq" id="WP_170038594.1">
    <property type="nucleotide sequence ID" value="NZ_JABDTL010000002.1"/>
</dbReference>
<name>A0A841H4U8_9BACT</name>
<dbReference type="AlphaFoldDB" id="A0A841H4U8"/>
<keyword evidence="3" id="KW-1185">Reference proteome</keyword>
<feature type="signal peptide" evidence="1">
    <location>
        <begin position="1"/>
        <end position="26"/>
    </location>
</feature>
<protein>
    <recommendedName>
        <fullName evidence="4">Outer membrane lipoprotein-sorting protein</fullName>
    </recommendedName>
</protein>
<reference evidence="2 3" key="1">
    <citation type="submission" date="2020-08" db="EMBL/GenBank/DDBJ databases">
        <title>Genomic Encyclopedia of Type Strains, Phase IV (KMG-IV): sequencing the most valuable type-strain genomes for metagenomic binning, comparative biology and taxonomic classification.</title>
        <authorList>
            <person name="Goeker M."/>
        </authorList>
    </citation>
    <scope>NUCLEOTIDE SEQUENCE [LARGE SCALE GENOMIC DNA]</scope>
    <source>
        <strain evidence="2 3">DSM 29007</strain>
    </source>
</reference>
<evidence type="ECO:0008006" key="4">
    <source>
        <dbReference type="Google" id="ProtNLM"/>
    </source>
</evidence>
<dbReference type="Proteomes" id="UP000582837">
    <property type="component" value="Unassembled WGS sequence"/>
</dbReference>
<evidence type="ECO:0000256" key="1">
    <source>
        <dbReference type="SAM" id="SignalP"/>
    </source>
</evidence>
<proteinExistence type="predicted"/>
<evidence type="ECO:0000313" key="2">
    <source>
        <dbReference type="EMBL" id="MBB6073255.1"/>
    </source>
</evidence>
<comment type="caution">
    <text evidence="2">The sequence shown here is derived from an EMBL/GenBank/DDBJ whole genome shotgun (WGS) entry which is preliminary data.</text>
</comment>
<keyword evidence="1" id="KW-0732">Signal</keyword>